<dbReference type="Pfam" id="PF00459">
    <property type="entry name" value="Inositol_P"/>
    <property type="match status" value="1"/>
</dbReference>
<dbReference type="SUPFAM" id="SSF56655">
    <property type="entry name" value="Carbohydrate phosphatase"/>
    <property type="match status" value="1"/>
</dbReference>
<dbReference type="Gene3D" id="3.30.540.10">
    <property type="entry name" value="Fructose-1,6-Bisphosphatase, subunit A, domain 1"/>
    <property type="match status" value="1"/>
</dbReference>
<dbReference type="PANTHER" id="PTHR20854">
    <property type="entry name" value="INOSITOL MONOPHOSPHATASE"/>
    <property type="match status" value="1"/>
</dbReference>
<keyword evidence="1" id="KW-0479">Metal-binding</keyword>
<dbReference type="eggNOG" id="COG0483">
    <property type="taxonomic scope" value="Bacteria"/>
</dbReference>
<sequence length="328" mass="35142">MSGAVESVTFSLFRGRMKPMTTPAPLDSALVCIARTAATHVGDYLRKVARSVDSVETKRDFHDPVTVHDKSVERALHLMLGSALPFSRVLGEETGAHVLQPNDLPELPEGIVMPEGEEWERALRAVADLGERVRWIVDPIDGTANFAAGLPWFNTSIGVELDGRMVAGVVNAPLLGELFSADSRRAWVEASQGVRELDARGADEESKAVIISYYPGVHALASDPKRAVERERKIASAFQSTRRYGAAALDLAYVAAGWIGAMMGTSFKPWDVAAGLHILSVSGGNVMNLEMGTGLGEGLRPGVVASNRGFLAPSARAVLLEIAQEDTL</sequence>
<dbReference type="Proteomes" id="UP000013015">
    <property type="component" value="Unassembled WGS sequence"/>
</dbReference>
<evidence type="ECO:0000313" key="2">
    <source>
        <dbReference type="EMBL" id="ENO17665.1"/>
    </source>
</evidence>
<dbReference type="OrthoDB" id="9772456at2"/>
<dbReference type="STRING" id="888050.HMPREF9004_1575"/>
<evidence type="ECO:0000256" key="1">
    <source>
        <dbReference type="PIRSR" id="PIRSR600760-2"/>
    </source>
</evidence>
<feature type="binding site" evidence="1">
    <location>
        <position position="140"/>
    </location>
    <ligand>
        <name>Mg(2+)</name>
        <dbReference type="ChEBI" id="CHEBI:18420"/>
        <label>1</label>
        <note>catalytic</note>
    </ligand>
</feature>
<keyword evidence="2" id="KW-0378">Hydrolase</keyword>
<dbReference type="PATRIC" id="fig|888050.3.peg.1511"/>
<comment type="cofactor">
    <cofactor evidence="1">
        <name>Mg(2+)</name>
        <dbReference type="ChEBI" id="CHEBI:18420"/>
    </cofactor>
</comment>
<dbReference type="GO" id="GO:0007165">
    <property type="term" value="P:signal transduction"/>
    <property type="evidence" value="ECO:0007669"/>
    <property type="project" value="TreeGrafter"/>
</dbReference>
<dbReference type="PANTHER" id="PTHR20854:SF49">
    <property type="entry name" value="INOSITOL-1-MONOPHOSPHATASE"/>
    <property type="match status" value="1"/>
</dbReference>
<dbReference type="GO" id="GO:0046872">
    <property type="term" value="F:metal ion binding"/>
    <property type="evidence" value="ECO:0007669"/>
    <property type="project" value="UniProtKB-KW"/>
</dbReference>
<dbReference type="Gene3D" id="3.40.190.80">
    <property type="match status" value="1"/>
</dbReference>
<protein>
    <submittedName>
        <fullName evidence="2">Inositol-1-monophosphatase</fullName>
        <ecNumber evidence="2">3.1.3.25</ecNumber>
    </submittedName>
</protein>
<organism evidence="2 3">
    <name type="scientific">Schaalia cardiffensis F0333</name>
    <dbReference type="NCBI Taxonomy" id="888050"/>
    <lineage>
        <taxon>Bacteria</taxon>
        <taxon>Bacillati</taxon>
        <taxon>Actinomycetota</taxon>
        <taxon>Actinomycetes</taxon>
        <taxon>Actinomycetales</taxon>
        <taxon>Actinomycetaceae</taxon>
        <taxon>Schaalia</taxon>
    </lineage>
</organism>
<reference evidence="2 3" key="1">
    <citation type="submission" date="2013-03" db="EMBL/GenBank/DDBJ databases">
        <title>Reference genome for the Human Microbiome Project.</title>
        <authorList>
            <person name="Aqrawi P."/>
            <person name="Ayvaz T."/>
            <person name="Bess C."/>
            <person name="Blankenburg K."/>
            <person name="Coyle M."/>
            <person name="Deng J."/>
            <person name="Forbes L."/>
            <person name="Fowler G."/>
            <person name="Francisco L."/>
            <person name="Fu Q."/>
            <person name="Gibbs R."/>
            <person name="Gross S."/>
            <person name="Gubbala S."/>
            <person name="Hale W."/>
            <person name="Hemphill L."/>
            <person name="Highlander S."/>
            <person name="Hirani K."/>
            <person name="Jackson L."/>
            <person name="Jakkamsetti A."/>
            <person name="Javaid M."/>
            <person name="Jayaseelan J.C."/>
            <person name="Jiang H."/>
            <person name="Joshi V."/>
            <person name="Korchina V."/>
            <person name="Kovar C."/>
            <person name="Lara F."/>
            <person name="Lee S."/>
            <person name="Liu Y."/>
            <person name="Mata R."/>
            <person name="Mathew T."/>
            <person name="Munidasa M."/>
            <person name="Muzny D."/>
            <person name="Nazareth L."/>
            <person name="Ngo R."/>
            <person name="Nguyen L."/>
            <person name="Nguyen N."/>
            <person name="Okwuonu G."/>
            <person name="Ongeri F."/>
            <person name="Palculict T."/>
            <person name="Patil S."/>
            <person name="Petrosino J."/>
            <person name="Pham C."/>
            <person name="Pham P."/>
            <person name="Pu L.-L."/>
            <person name="Qin X."/>
            <person name="Qu J."/>
            <person name="Reid J."/>
            <person name="Ross M."/>
            <person name="Ruth R."/>
            <person name="Saada N."/>
            <person name="San Lucas F."/>
            <person name="Santibanez J."/>
            <person name="Shang Y."/>
            <person name="Simmons D."/>
            <person name="Song X.-Z."/>
            <person name="Tang L.-Y."/>
            <person name="Thornton R."/>
            <person name="Warren J."/>
            <person name="Weissenberger G."/>
            <person name="Wilczek-Boney K."/>
            <person name="Worley K."/>
            <person name="Youmans B."/>
            <person name="Zhang J."/>
            <person name="Zhang L."/>
            <person name="Zhao Z."/>
            <person name="Zhou C."/>
            <person name="Zhu D."/>
            <person name="Zhu Y."/>
        </authorList>
    </citation>
    <scope>NUCLEOTIDE SEQUENCE [LARGE SCALE GENOMIC DNA]</scope>
    <source>
        <strain evidence="2 3">F0333</strain>
    </source>
</reference>
<dbReference type="AlphaFoldDB" id="N6W577"/>
<dbReference type="HOGENOM" id="CLU_044118_0_4_11"/>
<dbReference type="InterPro" id="IPR000760">
    <property type="entry name" value="Inositol_monophosphatase-like"/>
</dbReference>
<accession>N6W577</accession>
<dbReference type="PRINTS" id="PR00377">
    <property type="entry name" value="IMPHPHTASES"/>
</dbReference>
<gene>
    <name evidence="2" type="primary">suhB</name>
    <name evidence="2" type="ORF">HMPREF9004_1575</name>
</gene>
<dbReference type="EC" id="3.1.3.25" evidence="2"/>
<dbReference type="GO" id="GO:0006020">
    <property type="term" value="P:inositol metabolic process"/>
    <property type="evidence" value="ECO:0007669"/>
    <property type="project" value="TreeGrafter"/>
</dbReference>
<feature type="binding site" evidence="1">
    <location>
        <position position="141"/>
    </location>
    <ligand>
        <name>Mg(2+)</name>
        <dbReference type="ChEBI" id="CHEBI:18420"/>
        <label>1</label>
        <note>catalytic</note>
    </ligand>
</feature>
<keyword evidence="1" id="KW-0460">Magnesium</keyword>
<dbReference type="EMBL" id="AQHZ01000024">
    <property type="protein sequence ID" value="ENO17665.1"/>
    <property type="molecule type" value="Genomic_DNA"/>
</dbReference>
<name>N6W577_9ACTO</name>
<comment type="caution">
    <text evidence="2">The sequence shown here is derived from an EMBL/GenBank/DDBJ whole genome shotgun (WGS) entry which is preliminary data.</text>
</comment>
<feature type="binding site" evidence="1">
    <location>
        <position position="92"/>
    </location>
    <ligand>
        <name>Mg(2+)</name>
        <dbReference type="ChEBI" id="CHEBI:18420"/>
        <label>1</label>
        <note>catalytic</note>
    </ligand>
</feature>
<evidence type="ECO:0000313" key="3">
    <source>
        <dbReference type="Proteomes" id="UP000013015"/>
    </source>
</evidence>
<feature type="binding site" evidence="1">
    <location>
        <position position="271"/>
    </location>
    <ligand>
        <name>Mg(2+)</name>
        <dbReference type="ChEBI" id="CHEBI:18420"/>
        <label>1</label>
        <note>catalytic</note>
    </ligand>
</feature>
<dbReference type="GO" id="GO:0008934">
    <property type="term" value="F:inositol monophosphate 1-phosphatase activity"/>
    <property type="evidence" value="ECO:0007669"/>
    <property type="project" value="TreeGrafter"/>
</dbReference>
<keyword evidence="3" id="KW-1185">Reference proteome</keyword>
<proteinExistence type="predicted"/>
<feature type="binding site" evidence="1">
    <location>
        <position position="138"/>
    </location>
    <ligand>
        <name>Mg(2+)</name>
        <dbReference type="ChEBI" id="CHEBI:18420"/>
        <label>1</label>
        <note>catalytic</note>
    </ligand>
</feature>